<accession>A0A2V4AG46</accession>
<dbReference type="InterPro" id="IPR018551">
    <property type="entry name" value="DUF2007"/>
</dbReference>
<evidence type="ECO:0000259" key="2">
    <source>
        <dbReference type="Pfam" id="PF09413"/>
    </source>
</evidence>
<reference evidence="3 4" key="1">
    <citation type="submission" date="2018-05" db="EMBL/GenBank/DDBJ databases">
        <title>Marinifilum breve JC075T sp. nov., a marine bacterium isolated from Yongle Blue Hole in the South China Sea.</title>
        <authorList>
            <person name="Fu T."/>
        </authorList>
    </citation>
    <scope>NUCLEOTIDE SEQUENCE [LARGE SCALE GENOMIC DNA]</scope>
    <source>
        <strain evidence="3 4">JC075</strain>
    </source>
</reference>
<proteinExistence type="predicted"/>
<dbReference type="OrthoDB" id="8480302at2"/>
<dbReference type="RefSeq" id="WP_110359230.1">
    <property type="nucleotide sequence ID" value="NZ_QFLI01000001.1"/>
</dbReference>
<dbReference type="Gene3D" id="3.30.70.790">
    <property type="entry name" value="UreE, C-terminal domain"/>
    <property type="match status" value="1"/>
</dbReference>
<feature type="domain" description="DUF2007" evidence="2">
    <location>
        <begin position="5"/>
        <end position="70"/>
    </location>
</feature>
<dbReference type="AlphaFoldDB" id="A0A2V4AG46"/>
<sequence length="242" mass="27549">MEKLKTIVSFDLPHEAHFAKTKLESEGIKVYLKDELTVQVDNFISNAIGGVKLQVFESDLKRASEILMKAGFIKTKNVEFEPYESNLSKLTSKIPLIGRLAFEVRMLVVLAILVIATLVPIVLLSLPSKIELITSETWYLNTIRYNGKHYKLQTNELQLVLSNGYSENIKFYENGTVRMPGFNTPSIEAKWKLENNKLIIFESDTLNYIYDGSYEMNVNSNSISLESKSTKIVGRIGRVRLF</sequence>
<name>A0A2V4AG46_9BACT</name>
<keyword evidence="1" id="KW-1133">Transmembrane helix</keyword>
<evidence type="ECO:0000256" key="1">
    <source>
        <dbReference type="SAM" id="Phobius"/>
    </source>
</evidence>
<dbReference type="EMBL" id="QFLI01000001">
    <property type="protein sequence ID" value="PXY03074.1"/>
    <property type="molecule type" value="Genomic_DNA"/>
</dbReference>
<comment type="caution">
    <text evidence="3">The sequence shown here is derived from an EMBL/GenBank/DDBJ whole genome shotgun (WGS) entry which is preliminary data.</text>
</comment>
<gene>
    <name evidence="3" type="ORF">DF185_03005</name>
</gene>
<protein>
    <recommendedName>
        <fullName evidence="2">DUF2007 domain-containing protein</fullName>
    </recommendedName>
</protein>
<dbReference type="Proteomes" id="UP000248079">
    <property type="component" value="Unassembled WGS sequence"/>
</dbReference>
<keyword evidence="1" id="KW-0472">Membrane</keyword>
<evidence type="ECO:0000313" key="3">
    <source>
        <dbReference type="EMBL" id="PXY03074.1"/>
    </source>
</evidence>
<evidence type="ECO:0000313" key="4">
    <source>
        <dbReference type="Proteomes" id="UP000248079"/>
    </source>
</evidence>
<dbReference type="Pfam" id="PF09413">
    <property type="entry name" value="DUF2007"/>
    <property type="match status" value="1"/>
</dbReference>
<keyword evidence="4" id="KW-1185">Reference proteome</keyword>
<organism evidence="3 4">
    <name type="scientific">Marinifilum breve</name>
    <dbReference type="NCBI Taxonomy" id="2184082"/>
    <lineage>
        <taxon>Bacteria</taxon>
        <taxon>Pseudomonadati</taxon>
        <taxon>Bacteroidota</taxon>
        <taxon>Bacteroidia</taxon>
        <taxon>Marinilabiliales</taxon>
        <taxon>Marinifilaceae</taxon>
    </lineage>
</organism>
<feature type="transmembrane region" description="Helical" evidence="1">
    <location>
        <begin position="106"/>
        <end position="126"/>
    </location>
</feature>
<keyword evidence="1" id="KW-0812">Transmembrane</keyword>
<dbReference type="InterPro" id="IPR011322">
    <property type="entry name" value="N-reg_PII-like_a/b"/>
</dbReference>
<dbReference type="SUPFAM" id="SSF54913">
    <property type="entry name" value="GlnB-like"/>
    <property type="match status" value="1"/>
</dbReference>